<evidence type="ECO:0000313" key="1">
    <source>
        <dbReference type="Proteomes" id="UP000695000"/>
    </source>
</evidence>
<sequence>PGWTASLSTGDKRCRRCSTLLHVLNHCRMHSAAVQGGFVKAIPTRGGNISVRVNQRPTLVQYDLRPDIQIVDEGRKRVVLIDLAIPFEDGLDALLRCRLQKVDKYTPLAASLESAGYQTEVHALLVGTLGSWDPANEAALRVAGVHRRFAPLMRKLMTSDVIRRSRDIYIEHNWPWSKKCIFLN</sequence>
<name>A0ABM1ME88_NICVS</name>
<organism evidence="1 2">
    <name type="scientific">Nicrophorus vespilloides</name>
    <name type="common">Boreal carrion beetle</name>
    <dbReference type="NCBI Taxonomy" id="110193"/>
    <lineage>
        <taxon>Eukaryota</taxon>
        <taxon>Metazoa</taxon>
        <taxon>Ecdysozoa</taxon>
        <taxon>Arthropoda</taxon>
        <taxon>Hexapoda</taxon>
        <taxon>Insecta</taxon>
        <taxon>Pterygota</taxon>
        <taxon>Neoptera</taxon>
        <taxon>Endopterygota</taxon>
        <taxon>Coleoptera</taxon>
        <taxon>Polyphaga</taxon>
        <taxon>Staphyliniformia</taxon>
        <taxon>Silphidae</taxon>
        <taxon>Nicrophorinae</taxon>
        <taxon>Nicrophorus</taxon>
    </lineage>
</organism>
<accession>A0ABM1ME88</accession>
<gene>
    <name evidence="2" type="primary">LOC108559993</name>
</gene>
<reference evidence="2" key="1">
    <citation type="submission" date="2025-08" db="UniProtKB">
        <authorList>
            <consortium name="RefSeq"/>
        </authorList>
    </citation>
    <scope>IDENTIFICATION</scope>
    <source>
        <tissue evidence="2">Whole Larva</tissue>
    </source>
</reference>
<dbReference type="Proteomes" id="UP000695000">
    <property type="component" value="Unplaced"/>
</dbReference>
<evidence type="ECO:0000313" key="2">
    <source>
        <dbReference type="RefSeq" id="XP_017772888.1"/>
    </source>
</evidence>
<keyword evidence="1" id="KW-1185">Reference proteome</keyword>
<dbReference type="GeneID" id="108559993"/>
<protein>
    <submittedName>
        <fullName evidence="2">Uncharacterized protein LOC108559993</fullName>
    </submittedName>
</protein>
<proteinExistence type="predicted"/>
<dbReference type="RefSeq" id="XP_017772888.1">
    <property type="nucleotide sequence ID" value="XM_017917399.1"/>
</dbReference>
<feature type="non-terminal residue" evidence="2">
    <location>
        <position position="1"/>
    </location>
</feature>